<accession>A0A1I7W7N1</accession>
<dbReference type="WBParaSite" id="Hba_00634">
    <property type="protein sequence ID" value="Hba_00634"/>
    <property type="gene ID" value="Hba_00634"/>
</dbReference>
<dbReference type="Proteomes" id="UP000095283">
    <property type="component" value="Unplaced"/>
</dbReference>
<keyword evidence="1" id="KW-1185">Reference proteome</keyword>
<evidence type="ECO:0000313" key="2">
    <source>
        <dbReference type="WBParaSite" id="Hba_00634"/>
    </source>
</evidence>
<proteinExistence type="predicted"/>
<sequence length="65" mass="7550">MRKLKGHVTCDVCTAFKGIQRMTISRRAGNLYQKVRTKRDGELFPLIANTRVTENMFDLFEDTVK</sequence>
<protein>
    <submittedName>
        <fullName evidence="2">Transposase</fullName>
    </submittedName>
</protein>
<dbReference type="AlphaFoldDB" id="A0A1I7W7N1"/>
<name>A0A1I7W7N1_HETBA</name>
<evidence type="ECO:0000313" key="1">
    <source>
        <dbReference type="Proteomes" id="UP000095283"/>
    </source>
</evidence>
<organism evidence="1 2">
    <name type="scientific">Heterorhabditis bacteriophora</name>
    <name type="common">Entomopathogenic nematode worm</name>
    <dbReference type="NCBI Taxonomy" id="37862"/>
    <lineage>
        <taxon>Eukaryota</taxon>
        <taxon>Metazoa</taxon>
        <taxon>Ecdysozoa</taxon>
        <taxon>Nematoda</taxon>
        <taxon>Chromadorea</taxon>
        <taxon>Rhabditida</taxon>
        <taxon>Rhabditina</taxon>
        <taxon>Rhabditomorpha</taxon>
        <taxon>Strongyloidea</taxon>
        <taxon>Heterorhabditidae</taxon>
        <taxon>Heterorhabditis</taxon>
    </lineage>
</organism>
<reference evidence="2" key="1">
    <citation type="submission" date="2016-11" db="UniProtKB">
        <authorList>
            <consortium name="WormBaseParasite"/>
        </authorList>
    </citation>
    <scope>IDENTIFICATION</scope>
</reference>